<protein>
    <submittedName>
        <fullName evidence="1">Uncharacterized protein</fullName>
    </submittedName>
</protein>
<sequence>MCLHKAGKLSTFFYKCLMHFRNTRIFHLNQSVEIRVLAQDPAHKVKHYTVNRAYKFSGLFDVKIKPVNSRPYSNISKMGKPLHY</sequence>
<accession>A0A645ECZ0</accession>
<gene>
    <name evidence="1" type="ORF">SDC9_146390</name>
</gene>
<comment type="caution">
    <text evidence="1">The sequence shown here is derived from an EMBL/GenBank/DDBJ whole genome shotgun (WGS) entry which is preliminary data.</text>
</comment>
<name>A0A645ECZ0_9ZZZZ</name>
<dbReference type="EMBL" id="VSSQ01045304">
    <property type="protein sequence ID" value="MPM99199.1"/>
    <property type="molecule type" value="Genomic_DNA"/>
</dbReference>
<dbReference type="AlphaFoldDB" id="A0A645ECZ0"/>
<reference evidence="1" key="1">
    <citation type="submission" date="2019-08" db="EMBL/GenBank/DDBJ databases">
        <authorList>
            <person name="Kucharzyk K."/>
            <person name="Murdoch R.W."/>
            <person name="Higgins S."/>
            <person name="Loffler F."/>
        </authorList>
    </citation>
    <scope>NUCLEOTIDE SEQUENCE</scope>
</reference>
<organism evidence="1">
    <name type="scientific">bioreactor metagenome</name>
    <dbReference type="NCBI Taxonomy" id="1076179"/>
    <lineage>
        <taxon>unclassified sequences</taxon>
        <taxon>metagenomes</taxon>
        <taxon>ecological metagenomes</taxon>
    </lineage>
</organism>
<evidence type="ECO:0000313" key="1">
    <source>
        <dbReference type="EMBL" id="MPM99199.1"/>
    </source>
</evidence>
<proteinExistence type="predicted"/>